<evidence type="ECO:0000259" key="8">
    <source>
        <dbReference type="PROSITE" id="PS50928"/>
    </source>
</evidence>
<dbReference type="PANTHER" id="PTHR30193">
    <property type="entry name" value="ABC TRANSPORTER PERMEASE PROTEIN"/>
    <property type="match status" value="1"/>
</dbReference>
<comment type="similarity">
    <text evidence="7">Belongs to the binding-protein-dependent transport system permease family.</text>
</comment>
<evidence type="ECO:0000256" key="3">
    <source>
        <dbReference type="ARBA" id="ARBA00022475"/>
    </source>
</evidence>
<dbReference type="Gene3D" id="1.10.3720.10">
    <property type="entry name" value="MetI-like"/>
    <property type="match status" value="1"/>
</dbReference>
<feature type="transmembrane region" description="Helical" evidence="7">
    <location>
        <begin position="128"/>
        <end position="153"/>
    </location>
</feature>
<feature type="transmembrane region" description="Helical" evidence="7">
    <location>
        <begin position="31"/>
        <end position="58"/>
    </location>
</feature>
<dbReference type="EMBL" id="MWPS01000003">
    <property type="protein sequence ID" value="OPG17352.1"/>
    <property type="molecule type" value="Genomic_DNA"/>
</dbReference>
<dbReference type="PANTHER" id="PTHR30193:SF37">
    <property type="entry name" value="INNER MEMBRANE ABC TRANSPORTER PERMEASE PROTEIN YCJO"/>
    <property type="match status" value="1"/>
</dbReference>
<keyword evidence="3" id="KW-1003">Cell membrane</keyword>
<organism evidence="9 10">
    <name type="scientific">Ferroacidibacillus organovorans</name>
    <dbReference type="NCBI Taxonomy" id="1765683"/>
    <lineage>
        <taxon>Bacteria</taxon>
        <taxon>Bacillati</taxon>
        <taxon>Bacillota</taxon>
        <taxon>Bacilli</taxon>
        <taxon>Bacillales</taxon>
        <taxon>Alicyclobacillaceae</taxon>
        <taxon>Ferroacidibacillus</taxon>
    </lineage>
</organism>
<accession>A0A1V4EWX7</accession>
<evidence type="ECO:0000256" key="1">
    <source>
        <dbReference type="ARBA" id="ARBA00004651"/>
    </source>
</evidence>
<feature type="transmembrane region" description="Helical" evidence="7">
    <location>
        <begin position="160"/>
        <end position="180"/>
    </location>
</feature>
<dbReference type="GO" id="GO:0055085">
    <property type="term" value="P:transmembrane transport"/>
    <property type="evidence" value="ECO:0007669"/>
    <property type="project" value="InterPro"/>
</dbReference>
<feature type="transmembrane region" description="Helical" evidence="7">
    <location>
        <begin position="64"/>
        <end position="84"/>
    </location>
</feature>
<evidence type="ECO:0000313" key="10">
    <source>
        <dbReference type="Proteomes" id="UP000190229"/>
    </source>
</evidence>
<gene>
    <name evidence="9" type="ORF">B2M26_01020</name>
</gene>
<feature type="transmembrane region" description="Helical" evidence="7">
    <location>
        <begin position="186"/>
        <end position="207"/>
    </location>
</feature>
<comment type="subcellular location">
    <subcellularLocation>
        <location evidence="1 7">Cell membrane</location>
        <topology evidence="1 7">Multi-pass membrane protein</topology>
    </subcellularLocation>
</comment>
<dbReference type="InterPro" id="IPR000515">
    <property type="entry name" value="MetI-like"/>
</dbReference>
<reference evidence="9 10" key="1">
    <citation type="submission" date="2017-02" db="EMBL/GenBank/DDBJ databases">
        <title>Draft genome of Acidibacillus ferrooxidans Huett2.</title>
        <authorList>
            <person name="Schopf S."/>
        </authorList>
    </citation>
    <scope>NUCLEOTIDE SEQUENCE [LARGE SCALE GENOMIC DNA]</scope>
    <source>
        <strain evidence="9 10">Huett2</strain>
    </source>
</reference>
<dbReference type="Proteomes" id="UP000190229">
    <property type="component" value="Unassembled WGS sequence"/>
</dbReference>
<keyword evidence="4 7" id="KW-0812">Transmembrane</keyword>
<dbReference type="InterPro" id="IPR051393">
    <property type="entry name" value="ABC_transporter_permease"/>
</dbReference>
<evidence type="ECO:0000256" key="5">
    <source>
        <dbReference type="ARBA" id="ARBA00022989"/>
    </source>
</evidence>
<evidence type="ECO:0000256" key="2">
    <source>
        <dbReference type="ARBA" id="ARBA00022448"/>
    </source>
</evidence>
<feature type="transmembrane region" description="Helical" evidence="7">
    <location>
        <begin position="96"/>
        <end position="116"/>
    </location>
</feature>
<name>A0A1V4EWX7_9BACL</name>
<feature type="transmembrane region" description="Helical" evidence="7">
    <location>
        <begin position="228"/>
        <end position="249"/>
    </location>
</feature>
<dbReference type="InterPro" id="IPR035906">
    <property type="entry name" value="MetI-like_sf"/>
</dbReference>
<evidence type="ECO:0000313" key="9">
    <source>
        <dbReference type="EMBL" id="OPG17352.1"/>
    </source>
</evidence>
<protein>
    <recommendedName>
        <fullName evidence="8">ABC transmembrane type-1 domain-containing protein</fullName>
    </recommendedName>
</protein>
<dbReference type="CDD" id="cd06261">
    <property type="entry name" value="TM_PBP2"/>
    <property type="match status" value="1"/>
</dbReference>
<dbReference type="Pfam" id="PF00528">
    <property type="entry name" value="BPD_transp_1"/>
    <property type="match status" value="1"/>
</dbReference>
<feature type="domain" description="ABC transmembrane type-1" evidence="8">
    <location>
        <begin position="94"/>
        <end position="304"/>
    </location>
</feature>
<keyword evidence="10" id="KW-1185">Reference proteome</keyword>
<evidence type="ECO:0000256" key="4">
    <source>
        <dbReference type="ARBA" id="ARBA00022692"/>
    </source>
</evidence>
<keyword evidence="6 7" id="KW-0472">Membrane</keyword>
<keyword evidence="2 7" id="KW-0813">Transport</keyword>
<dbReference type="SUPFAM" id="SSF161098">
    <property type="entry name" value="MetI-like"/>
    <property type="match status" value="1"/>
</dbReference>
<dbReference type="PROSITE" id="PS50928">
    <property type="entry name" value="ABC_TM1"/>
    <property type="match status" value="1"/>
</dbReference>
<proteinExistence type="inferred from homology"/>
<sequence length="316" mass="34410">MGLRPASQYHYDLNCKEKSFLSNVFKGRQRIVIYLTMIPGLLVFLLFGIVPSISTLIISFTNFTAIPGLPTNFIGLANYVYIFVNNAQGFIQSVEDTLLFAGGVIILQNVLGLWMASTLTKKFPGVTFFRTLVFMPAVLGVTVIGLMWTLIFAPSGGPAAGLLSLFGTSSAFFGSTTWALPLVIFVQIWANLGFTTVVFIAGMNTVPRELHEAAMIDGATGWTNFWKVTFPMIAPSVTVNVILAAAGSLRTYDLIYVLTDGTNNTNTLGMYMFNTAFQGSSNLGLGAGIGILQFILTVIVVLILQKYLMRREEAMS</sequence>
<evidence type="ECO:0000256" key="7">
    <source>
        <dbReference type="RuleBase" id="RU363032"/>
    </source>
</evidence>
<dbReference type="GO" id="GO:0005886">
    <property type="term" value="C:plasma membrane"/>
    <property type="evidence" value="ECO:0007669"/>
    <property type="project" value="UniProtKB-SubCell"/>
</dbReference>
<evidence type="ECO:0000256" key="6">
    <source>
        <dbReference type="ARBA" id="ARBA00023136"/>
    </source>
</evidence>
<comment type="caution">
    <text evidence="9">The sequence shown here is derived from an EMBL/GenBank/DDBJ whole genome shotgun (WGS) entry which is preliminary data.</text>
</comment>
<keyword evidence="5 7" id="KW-1133">Transmembrane helix</keyword>
<feature type="transmembrane region" description="Helical" evidence="7">
    <location>
        <begin position="283"/>
        <end position="304"/>
    </location>
</feature>
<dbReference type="AlphaFoldDB" id="A0A1V4EWX7"/>